<evidence type="ECO:0000256" key="1">
    <source>
        <dbReference type="ARBA" id="ARBA00023015"/>
    </source>
</evidence>
<dbReference type="EMBL" id="CP110232">
    <property type="protein sequence ID" value="WEG72422.1"/>
    <property type="molecule type" value="Genomic_DNA"/>
</dbReference>
<dbReference type="Gene3D" id="1.10.357.10">
    <property type="entry name" value="Tetracycline Repressor, domain 2"/>
    <property type="match status" value="1"/>
</dbReference>
<dbReference type="InterPro" id="IPR023772">
    <property type="entry name" value="DNA-bd_HTH_TetR-type_CS"/>
</dbReference>
<name>A0AAF0I8D2_9ENTE</name>
<dbReference type="PRINTS" id="PR00455">
    <property type="entry name" value="HTHTETR"/>
</dbReference>
<dbReference type="InterPro" id="IPR009057">
    <property type="entry name" value="Homeodomain-like_sf"/>
</dbReference>
<feature type="DNA-binding region" description="H-T-H motif" evidence="4">
    <location>
        <begin position="33"/>
        <end position="52"/>
    </location>
</feature>
<keyword evidence="1" id="KW-0805">Transcription regulation</keyword>
<dbReference type="PANTHER" id="PTHR47506:SF1">
    <property type="entry name" value="HTH-TYPE TRANSCRIPTIONAL REGULATOR YJDC"/>
    <property type="match status" value="1"/>
</dbReference>
<evidence type="ECO:0000313" key="6">
    <source>
        <dbReference type="EMBL" id="WEG72422.1"/>
    </source>
</evidence>
<dbReference type="Pfam" id="PF00440">
    <property type="entry name" value="TetR_N"/>
    <property type="match status" value="1"/>
</dbReference>
<reference evidence="6" key="1">
    <citation type="submission" date="2022-10" db="EMBL/GenBank/DDBJ databases">
        <title>Vagococcus sp. isolated from poultry meat.</title>
        <authorList>
            <person name="Johansson P."/>
            <person name="Bjorkroth J."/>
        </authorList>
    </citation>
    <scope>NUCLEOTIDE SEQUENCE</scope>
    <source>
        <strain evidence="6">STAA11</strain>
    </source>
</reference>
<keyword evidence="2 4" id="KW-0238">DNA-binding</keyword>
<sequence>MKKSRKEEMLFTRKTIIEKATSLFMTQGYKQTSTREIAIASGITQPALYHHFKDKETLYVEVIKELTTNVKESLDKLLSCKNYDERLLSEMIETLIVLHPTNILLMIHDIMSDLKPENQTLLYKLCLQTYNQPFEIFFQKLKDEGRLRHSIEVKTAARYVISSITPLFGPEPKFNVQNKTERIAELTDIFLHGLCTD</sequence>
<feature type="domain" description="HTH tetR-type" evidence="5">
    <location>
        <begin position="10"/>
        <end position="70"/>
    </location>
</feature>
<dbReference type="AlphaFoldDB" id="A0AAF0I8D2"/>
<evidence type="ECO:0000313" key="7">
    <source>
        <dbReference type="Proteomes" id="UP001179647"/>
    </source>
</evidence>
<evidence type="ECO:0000259" key="5">
    <source>
        <dbReference type="PROSITE" id="PS50977"/>
    </source>
</evidence>
<keyword evidence="7" id="KW-1185">Reference proteome</keyword>
<accession>A0AAF0I8D2</accession>
<dbReference type="PROSITE" id="PS50977">
    <property type="entry name" value="HTH_TETR_2"/>
    <property type="match status" value="1"/>
</dbReference>
<dbReference type="PROSITE" id="PS01081">
    <property type="entry name" value="HTH_TETR_1"/>
    <property type="match status" value="1"/>
</dbReference>
<evidence type="ECO:0000256" key="2">
    <source>
        <dbReference type="ARBA" id="ARBA00023125"/>
    </source>
</evidence>
<keyword evidence="3" id="KW-0804">Transcription</keyword>
<dbReference type="InterPro" id="IPR001647">
    <property type="entry name" value="HTH_TetR"/>
</dbReference>
<dbReference type="GO" id="GO:0003677">
    <property type="term" value="F:DNA binding"/>
    <property type="evidence" value="ECO:0007669"/>
    <property type="project" value="UniProtKB-UniRule"/>
</dbReference>
<evidence type="ECO:0000256" key="4">
    <source>
        <dbReference type="PROSITE-ProRule" id="PRU00335"/>
    </source>
</evidence>
<dbReference type="KEGG" id="vie:OL234_05400"/>
<gene>
    <name evidence="6" type="ORF">OL234_05400</name>
</gene>
<organism evidence="6 7">
    <name type="scientific">Vagococcus intermedius</name>
    <dbReference type="NCBI Taxonomy" id="2991418"/>
    <lineage>
        <taxon>Bacteria</taxon>
        <taxon>Bacillati</taxon>
        <taxon>Bacillota</taxon>
        <taxon>Bacilli</taxon>
        <taxon>Lactobacillales</taxon>
        <taxon>Enterococcaceae</taxon>
        <taxon>Vagococcus</taxon>
    </lineage>
</organism>
<evidence type="ECO:0000256" key="3">
    <source>
        <dbReference type="ARBA" id="ARBA00023163"/>
    </source>
</evidence>
<protein>
    <submittedName>
        <fullName evidence="6">TetR/AcrR family transcriptional regulator</fullName>
    </submittedName>
</protein>
<dbReference type="SUPFAM" id="SSF46689">
    <property type="entry name" value="Homeodomain-like"/>
    <property type="match status" value="1"/>
</dbReference>
<dbReference type="Proteomes" id="UP001179647">
    <property type="component" value="Chromosome"/>
</dbReference>
<proteinExistence type="predicted"/>
<dbReference type="PANTHER" id="PTHR47506">
    <property type="entry name" value="TRANSCRIPTIONAL REGULATORY PROTEIN"/>
    <property type="match status" value="1"/>
</dbReference>
<dbReference type="RefSeq" id="WP_275468225.1">
    <property type="nucleotide sequence ID" value="NZ_CP110232.1"/>
</dbReference>